<keyword evidence="2" id="KW-1133">Transmembrane helix</keyword>
<gene>
    <name evidence="3" type="ORF">BpHYR1_001088</name>
</gene>
<dbReference type="Proteomes" id="UP000276133">
    <property type="component" value="Unassembled WGS sequence"/>
</dbReference>
<protein>
    <submittedName>
        <fullName evidence="3">Seleno K</fullName>
    </submittedName>
</protein>
<organism evidence="3 4">
    <name type="scientific">Brachionus plicatilis</name>
    <name type="common">Marine rotifer</name>
    <name type="synonym">Brachionus muelleri</name>
    <dbReference type="NCBI Taxonomy" id="10195"/>
    <lineage>
        <taxon>Eukaryota</taxon>
        <taxon>Metazoa</taxon>
        <taxon>Spiralia</taxon>
        <taxon>Gnathifera</taxon>
        <taxon>Rotifera</taxon>
        <taxon>Eurotatoria</taxon>
        <taxon>Monogononta</taxon>
        <taxon>Pseudotrocha</taxon>
        <taxon>Ploima</taxon>
        <taxon>Brachionidae</taxon>
        <taxon>Brachionus</taxon>
    </lineage>
</organism>
<dbReference type="EMBL" id="REGN01003352">
    <property type="protein sequence ID" value="RNA23099.1"/>
    <property type="molecule type" value="Genomic_DNA"/>
</dbReference>
<dbReference type="InterPro" id="IPR024491">
    <property type="entry name" value="Se_SelK/SelG"/>
</dbReference>
<proteinExistence type="predicted"/>
<name>A0A3M7RHZ0_BRAPC</name>
<accession>A0A3M7RHZ0</accession>
<comment type="caution">
    <text evidence="3">The sequence shown here is derived from an EMBL/GenBank/DDBJ whole genome shotgun (WGS) entry which is preliminary data.</text>
</comment>
<keyword evidence="4" id="KW-1185">Reference proteome</keyword>
<evidence type="ECO:0000313" key="3">
    <source>
        <dbReference type="EMBL" id="RNA23099.1"/>
    </source>
</evidence>
<dbReference type="Pfam" id="PF10961">
    <property type="entry name" value="SelK_SelG"/>
    <property type="match status" value="1"/>
</dbReference>
<evidence type="ECO:0000313" key="4">
    <source>
        <dbReference type="Proteomes" id="UP000276133"/>
    </source>
</evidence>
<keyword evidence="2" id="KW-0812">Transmembrane</keyword>
<evidence type="ECO:0000256" key="1">
    <source>
        <dbReference type="SAM" id="MobiDB-lite"/>
    </source>
</evidence>
<dbReference type="AlphaFoldDB" id="A0A3M7RHZ0"/>
<reference evidence="3 4" key="1">
    <citation type="journal article" date="2018" name="Sci. Rep.">
        <title>Genomic signatures of local adaptation to the degree of environmental predictability in rotifers.</title>
        <authorList>
            <person name="Franch-Gras L."/>
            <person name="Hahn C."/>
            <person name="Garcia-Roger E.M."/>
            <person name="Carmona M.J."/>
            <person name="Serra M."/>
            <person name="Gomez A."/>
        </authorList>
    </citation>
    <scope>NUCLEOTIDE SEQUENCE [LARGE SCALE GENOMIC DNA]</scope>
    <source>
        <strain evidence="3">HYR1</strain>
    </source>
</reference>
<sequence length="88" mass="9502">MVYINSRGEIVDSKSTYNKIAAFFFGIYAAIILFFKTLLEPFISQDQGSRLGGNRDSGLNRGSNTRRRIGGFSSMGDSPSAPPCVGSS</sequence>
<feature type="transmembrane region" description="Helical" evidence="2">
    <location>
        <begin position="20"/>
        <end position="39"/>
    </location>
</feature>
<feature type="region of interest" description="Disordered" evidence="1">
    <location>
        <begin position="46"/>
        <end position="88"/>
    </location>
</feature>
<evidence type="ECO:0000256" key="2">
    <source>
        <dbReference type="SAM" id="Phobius"/>
    </source>
</evidence>
<keyword evidence="2" id="KW-0472">Membrane</keyword>